<gene>
    <name evidence="1" type="ORF">PVAP13_2KG107132</name>
</gene>
<dbReference type="EMBL" id="CM029039">
    <property type="protein sequence ID" value="KAG2640620.1"/>
    <property type="molecule type" value="Genomic_DNA"/>
</dbReference>
<dbReference type="SUPFAM" id="SSF53098">
    <property type="entry name" value="Ribonuclease H-like"/>
    <property type="match status" value="1"/>
</dbReference>
<dbReference type="Gene3D" id="3.30.420.10">
    <property type="entry name" value="Ribonuclease H-like superfamily/Ribonuclease H"/>
    <property type="match status" value="1"/>
</dbReference>
<dbReference type="GO" id="GO:0003676">
    <property type="term" value="F:nucleic acid binding"/>
    <property type="evidence" value="ECO:0007669"/>
    <property type="project" value="InterPro"/>
</dbReference>
<dbReference type="AlphaFoldDB" id="A0A8T0VZP9"/>
<organism evidence="1 2">
    <name type="scientific">Panicum virgatum</name>
    <name type="common">Blackwell switchgrass</name>
    <dbReference type="NCBI Taxonomy" id="38727"/>
    <lineage>
        <taxon>Eukaryota</taxon>
        <taxon>Viridiplantae</taxon>
        <taxon>Streptophyta</taxon>
        <taxon>Embryophyta</taxon>
        <taxon>Tracheophyta</taxon>
        <taxon>Spermatophyta</taxon>
        <taxon>Magnoliopsida</taxon>
        <taxon>Liliopsida</taxon>
        <taxon>Poales</taxon>
        <taxon>Poaceae</taxon>
        <taxon>PACMAD clade</taxon>
        <taxon>Panicoideae</taxon>
        <taxon>Panicodae</taxon>
        <taxon>Paniceae</taxon>
        <taxon>Panicinae</taxon>
        <taxon>Panicum</taxon>
        <taxon>Panicum sect. Hiantes</taxon>
    </lineage>
</organism>
<evidence type="ECO:0000313" key="2">
    <source>
        <dbReference type="Proteomes" id="UP000823388"/>
    </source>
</evidence>
<accession>A0A8T0VZP9</accession>
<protein>
    <submittedName>
        <fullName evidence="1">Uncharacterized protein</fullName>
    </submittedName>
</protein>
<dbReference type="Proteomes" id="UP000823388">
    <property type="component" value="Chromosome 2K"/>
</dbReference>
<name>A0A8T0VZP9_PANVG</name>
<dbReference type="InterPro" id="IPR012337">
    <property type="entry name" value="RNaseH-like_sf"/>
</dbReference>
<comment type="caution">
    <text evidence="1">The sequence shown here is derived from an EMBL/GenBank/DDBJ whole genome shotgun (WGS) entry which is preliminary data.</text>
</comment>
<proteinExistence type="predicted"/>
<sequence length="114" mass="12546">MHITDAHLLVDNQSIVNYINGSDHSNPPDWKIKPFTQEVTNLQAGTSTTIHKIRRQHNQMADLLARKSVSASHVNQLVFSGLCVNPSHAHGCPFLDALQFVTINDVMVIAASCC</sequence>
<evidence type="ECO:0000313" key="1">
    <source>
        <dbReference type="EMBL" id="KAG2640620.1"/>
    </source>
</evidence>
<reference evidence="1" key="1">
    <citation type="submission" date="2020-05" db="EMBL/GenBank/DDBJ databases">
        <title>WGS assembly of Panicum virgatum.</title>
        <authorList>
            <person name="Lovell J.T."/>
            <person name="Jenkins J."/>
            <person name="Shu S."/>
            <person name="Juenger T.E."/>
            <person name="Schmutz J."/>
        </authorList>
    </citation>
    <scope>NUCLEOTIDE SEQUENCE</scope>
    <source>
        <strain evidence="1">AP13</strain>
    </source>
</reference>
<dbReference type="InterPro" id="IPR036397">
    <property type="entry name" value="RNaseH_sf"/>
</dbReference>
<keyword evidence="2" id="KW-1185">Reference proteome</keyword>